<keyword evidence="2" id="KW-0560">Oxidoreductase</keyword>
<comment type="similarity">
    <text evidence="1">Belongs to the short-chain dehydrogenases/reductases (SDR) family.</text>
</comment>
<dbReference type="Pfam" id="PF00106">
    <property type="entry name" value="adh_short"/>
    <property type="match status" value="1"/>
</dbReference>
<protein>
    <submittedName>
        <fullName evidence="4">Short chain dehydrogenase</fullName>
    </submittedName>
</protein>
<dbReference type="InterPro" id="IPR002347">
    <property type="entry name" value="SDR_fam"/>
</dbReference>
<dbReference type="eggNOG" id="COG1028">
    <property type="taxonomic scope" value="Bacteria"/>
</dbReference>
<feature type="domain" description="AB hydrolase-1" evidence="3">
    <location>
        <begin position="26"/>
        <end position="131"/>
    </location>
</feature>
<dbReference type="GO" id="GO:0016491">
    <property type="term" value="F:oxidoreductase activity"/>
    <property type="evidence" value="ECO:0007669"/>
    <property type="project" value="UniProtKB-KW"/>
</dbReference>
<dbReference type="InterPro" id="IPR029058">
    <property type="entry name" value="AB_hydrolase_fold"/>
</dbReference>
<dbReference type="EMBL" id="ALQA01000030">
    <property type="protein sequence ID" value="EJZ08549.1"/>
    <property type="molecule type" value="Genomic_DNA"/>
</dbReference>
<gene>
    <name evidence="4" type="ORF">MVAC_15008</name>
</gene>
<dbReference type="InterPro" id="IPR000073">
    <property type="entry name" value="AB_hydrolase_1"/>
</dbReference>
<dbReference type="PRINTS" id="PR00080">
    <property type="entry name" value="SDRFAMILY"/>
</dbReference>
<dbReference type="RefSeq" id="WP_003933095.1">
    <property type="nucleotide sequence ID" value="NZ_JH814698.1"/>
</dbReference>
<evidence type="ECO:0000259" key="3">
    <source>
        <dbReference type="Pfam" id="PF00561"/>
    </source>
</evidence>
<reference evidence="4 5" key="1">
    <citation type="journal article" date="2012" name="J. Bacteriol.">
        <title>Complete Genome Sequence of Mycobacterium vaccae Type Strain ATCC 25954.</title>
        <authorList>
            <person name="Ho Y.S."/>
            <person name="Adroub S.A."/>
            <person name="Abadi M."/>
            <person name="Al Alwan B."/>
            <person name="Alkhateeb R."/>
            <person name="Gao G."/>
            <person name="Ragab A."/>
            <person name="Ali S."/>
            <person name="van Soolingen D."/>
            <person name="Bitter W."/>
            <person name="Pain A."/>
            <person name="Abdallah A.M."/>
        </authorList>
    </citation>
    <scope>NUCLEOTIDE SEQUENCE [LARGE SCALE GENOMIC DNA]</scope>
    <source>
        <strain evidence="4 5">ATCC 25954</strain>
    </source>
</reference>
<dbReference type="SUPFAM" id="SSF51735">
    <property type="entry name" value="NAD(P)-binding Rossmann-fold domains"/>
    <property type="match status" value="1"/>
</dbReference>
<dbReference type="PRINTS" id="PR00081">
    <property type="entry name" value="GDHRDH"/>
</dbReference>
<evidence type="ECO:0000313" key="4">
    <source>
        <dbReference type="EMBL" id="EJZ08549.1"/>
    </source>
</evidence>
<dbReference type="Pfam" id="PF00561">
    <property type="entry name" value="Abhydrolase_1"/>
    <property type="match status" value="1"/>
</dbReference>
<sequence length="524" mass="55495">MSSQRFVQSSDGVRIAVFEQGDPGGPTLVLVHGLGDTHRVWDPVVELLADRFRIVRYDLRGTGESGVPDRTSAYVLSRYADDFAAVVDGDTAVHVLADGWGATGVWEYLQRPDAAVASFTSVSGPAHAVEQLRTALSGPGRFLRGAGRLARLAPELVTVKPYRANLGSAAPSRARVDVAVQLIVDSADPHVHDELAARVPRLWRREVKTGPVTPASHPRLLARAVAQLVDHLDGAAPARELRRAETGRHRKVFGDTLVAVTGAGGGIGRETALAFARDGADVVLSDIDAAGLEETARLVAATGAAAHSYTVDVSDAAAVEEMAERVCAEHGVPDIVVNNAGVGHAGFFLDTPAEEFDRVLDINFGGVVNGCRSWGRRMVERGTGGHIVNVASMASYTPVNVMNAYCTSKAAVYMFSDCLRAELDSAGIGVTTICPGVIGTGIVDTTRFSLPDGRSAEIEAIRGRVRRGFAVRRVGPDKVARAIVAAVRKNKPVRPVTAEAYLVYGVSHALPQVMRSTARGGNIL</sequence>
<dbReference type="Gene3D" id="3.40.50.720">
    <property type="entry name" value="NAD(P)-binding Rossmann-like Domain"/>
    <property type="match status" value="1"/>
</dbReference>
<dbReference type="PROSITE" id="PS00061">
    <property type="entry name" value="ADH_SHORT"/>
    <property type="match status" value="1"/>
</dbReference>
<dbReference type="PANTHER" id="PTHR43391">
    <property type="entry name" value="RETINOL DEHYDROGENASE-RELATED"/>
    <property type="match status" value="1"/>
</dbReference>
<dbReference type="Gene3D" id="3.40.50.1820">
    <property type="entry name" value="alpha/beta hydrolase"/>
    <property type="match status" value="1"/>
</dbReference>
<dbReference type="InterPro" id="IPR020904">
    <property type="entry name" value="Sc_DH/Rdtase_CS"/>
</dbReference>
<comment type="caution">
    <text evidence="4">The sequence shown here is derived from an EMBL/GenBank/DDBJ whole genome shotgun (WGS) entry which is preliminary data.</text>
</comment>
<dbReference type="InterPro" id="IPR036291">
    <property type="entry name" value="NAD(P)-bd_dom_sf"/>
</dbReference>
<evidence type="ECO:0000313" key="5">
    <source>
        <dbReference type="Proteomes" id="UP000006072"/>
    </source>
</evidence>
<dbReference type="AlphaFoldDB" id="K0VBV5"/>
<dbReference type="NCBIfam" id="NF004514">
    <property type="entry name" value="PRK05855.1"/>
    <property type="match status" value="1"/>
</dbReference>
<organism evidence="4 5">
    <name type="scientific">Mycolicibacterium vaccae ATCC 25954</name>
    <dbReference type="NCBI Taxonomy" id="1194972"/>
    <lineage>
        <taxon>Bacteria</taxon>
        <taxon>Bacillati</taxon>
        <taxon>Actinomycetota</taxon>
        <taxon>Actinomycetes</taxon>
        <taxon>Mycobacteriales</taxon>
        <taxon>Mycobacteriaceae</taxon>
        <taxon>Mycolicibacterium</taxon>
    </lineage>
</organism>
<evidence type="ECO:0000256" key="1">
    <source>
        <dbReference type="ARBA" id="ARBA00006484"/>
    </source>
</evidence>
<dbReference type="eggNOG" id="COG2267">
    <property type="taxonomic scope" value="Bacteria"/>
</dbReference>
<dbReference type="SUPFAM" id="SSF53474">
    <property type="entry name" value="alpha/beta-Hydrolases"/>
    <property type="match status" value="1"/>
</dbReference>
<dbReference type="Proteomes" id="UP000006072">
    <property type="component" value="Unassembled WGS sequence"/>
</dbReference>
<dbReference type="HOGENOM" id="CLU_511581_0_0_11"/>
<dbReference type="PANTHER" id="PTHR43391:SF12">
    <property type="entry name" value="OXIDOREDUCTASE EPHD-RELATED"/>
    <property type="match status" value="1"/>
</dbReference>
<proteinExistence type="inferred from homology"/>
<name>K0VBV5_MYCVA</name>
<evidence type="ECO:0000256" key="2">
    <source>
        <dbReference type="ARBA" id="ARBA00023002"/>
    </source>
</evidence>
<keyword evidence="5" id="KW-1185">Reference proteome</keyword>
<accession>K0VBV5</accession>